<reference evidence="3" key="2">
    <citation type="submission" date="2015-01" db="EMBL/GenBank/DDBJ databases">
        <title>Evolutionary Origins and Diversification of the Mycorrhizal Mutualists.</title>
        <authorList>
            <consortium name="DOE Joint Genome Institute"/>
            <consortium name="Mycorrhizal Genomics Consortium"/>
            <person name="Kohler A."/>
            <person name="Kuo A."/>
            <person name="Nagy L.G."/>
            <person name="Floudas D."/>
            <person name="Copeland A."/>
            <person name="Barry K.W."/>
            <person name="Cichocki N."/>
            <person name="Veneault-Fourrey C."/>
            <person name="LaButti K."/>
            <person name="Lindquist E.A."/>
            <person name="Lipzen A."/>
            <person name="Lundell T."/>
            <person name="Morin E."/>
            <person name="Murat C."/>
            <person name="Riley R."/>
            <person name="Ohm R."/>
            <person name="Sun H."/>
            <person name="Tunlid A."/>
            <person name="Henrissat B."/>
            <person name="Grigoriev I.V."/>
            <person name="Hibbett D.S."/>
            <person name="Martin F."/>
        </authorList>
    </citation>
    <scope>NUCLEOTIDE SEQUENCE [LARGE SCALE GENOMIC DNA]</scope>
    <source>
        <strain evidence="3">MUT 4182</strain>
    </source>
</reference>
<evidence type="ECO:0000313" key="3">
    <source>
        <dbReference type="Proteomes" id="UP000054248"/>
    </source>
</evidence>
<dbReference type="CDD" id="cd20071">
    <property type="entry name" value="SET_SMYD"/>
    <property type="match status" value="1"/>
</dbReference>
<gene>
    <name evidence="2" type="ORF">M407DRAFT_47568</name>
</gene>
<dbReference type="PROSITE" id="PS50280">
    <property type="entry name" value="SET"/>
    <property type="match status" value="1"/>
</dbReference>
<dbReference type="STRING" id="1051891.A0A0C3M1C3"/>
<feature type="non-terminal residue" evidence="2">
    <location>
        <position position="507"/>
    </location>
</feature>
<name>A0A0C3M1C3_9AGAM</name>
<evidence type="ECO:0000259" key="1">
    <source>
        <dbReference type="PROSITE" id="PS50280"/>
    </source>
</evidence>
<dbReference type="AlphaFoldDB" id="A0A0C3M1C3"/>
<dbReference type="Gene3D" id="1.25.40.10">
    <property type="entry name" value="Tetratricopeptide repeat domain"/>
    <property type="match status" value="1"/>
</dbReference>
<keyword evidence="3" id="KW-1185">Reference proteome</keyword>
<dbReference type="PANTHER" id="PTHR47643">
    <property type="entry name" value="TPR DOMAIN PROTEIN (AFU_ORTHOLOGUE AFUA_5G12710)"/>
    <property type="match status" value="1"/>
</dbReference>
<evidence type="ECO:0000313" key="2">
    <source>
        <dbReference type="EMBL" id="KIO27502.1"/>
    </source>
</evidence>
<sequence>GSFLICRIVTPSKRTVAVQFGAEDSAGDVVMISLYNYPGTIGAKILALDTLFPLGTVLAIKEPTLKTSAAGGSGSVPHVRVDCPSDIIRLTSETPLASRTIWRTGERVPLAPEPPRTEESWKAIGNKYFQSDWFTSAAIAYSTGLTRAPSSQVLRLNRAMTYLKLGHAGAALSDCDHALAQKELPSSLRVKALYRRAQGLYGLGLWGEAEIAFEATASEFPSEAVSCKTWVEKCRKRRQETETGSYNWLEMYTASLSKARRLDVADYKGDIEVVGLPKRGGGRGVAVTKDVIAGQLLLVSKAFVSVFPDDYDPPEILLIQNLITMSVNYGCGASLGTKVAERIAGDPACARLVYDLYAGPTLPPPPSTYVLDRAPTTGAENYLEFDTPVDIARIEGVLSFNAFRPSGLPLPSEKESDHPSALFLLPSLFNHSCNPNAVWVCYGDVMVIRAMRDIPKGSEAFISYRPGDASFIKREENLRHYFDKCTCELCILDRADGEAACKRRETL</sequence>
<dbReference type="Gene3D" id="2.170.270.10">
    <property type="entry name" value="SET domain"/>
    <property type="match status" value="1"/>
</dbReference>
<reference evidence="2 3" key="1">
    <citation type="submission" date="2014-04" db="EMBL/GenBank/DDBJ databases">
        <authorList>
            <consortium name="DOE Joint Genome Institute"/>
            <person name="Kuo A."/>
            <person name="Girlanda M."/>
            <person name="Perotto S."/>
            <person name="Kohler A."/>
            <person name="Nagy L.G."/>
            <person name="Floudas D."/>
            <person name="Copeland A."/>
            <person name="Barry K.W."/>
            <person name="Cichocki N."/>
            <person name="Veneault-Fourrey C."/>
            <person name="LaButti K."/>
            <person name="Lindquist E.A."/>
            <person name="Lipzen A."/>
            <person name="Lundell T."/>
            <person name="Morin E."/>
            <person name="Murat C."/>
            <person name="Sun H."/>
            <person name="Tunlid A."/>
            <person name="Henrissat B."/>
            <person name="Grigoriev I.V."/>
            <person name="Hibbett D.S."/>
            <person name="Martin F."/>
            <person name="Nordberg H.P."/>
            <person name="Cantor M.N."/>
            <person name="Hua S.X."/>
        </authorList>
    </citation>
    <scope>NUCLEOTIDE SEQUENCE [LARGE SCALE GENOMIC DNA]</scope>
    <source>
        <strain evidence="2 3">MUT 4182</strain>
    </source>
</reference>
<feature type="domain" description="SET" evidence="1">
    <location>
        <begin position="269"/>
        <end position="465"/>
    </location>
</feature>
<dbReference type="PANTHER" id="PTHR47643:SF2">
    <property type="entry name" value="TPR DOMAIN PROTEIN (AFU_ORTHOLOGUE AFUA_5G12710)"/>
    <property type="match status" value="1"/>
</dbReference>
<dbReference type="SUPFAM" id="SSF82199">
    <property type="entry name" value="SET domain"/>
    <property type="match status" value="1"/>
</dbReference>
<dbReference type="Pfam" id="PF00856">
    <property type="entry name" value="SET"/>
    <property type="match status" value="1"/>
</dbReference>
<proteinExistence type="predicted"/>
<dbReference type="InterPro" id="IPR053209">
    <property type="entry name" value="Gramillin-biosynth_MTr"/>
</dbReference>
<feature type="non-terminal residue" evidence="2">
    <location>
        <position position="1"/>
    </location>
</feature>
<dbReference type="SUPFAM" id="SSF48452">
    <property type="entry name" value="TPR-like"/>
    <property type="match status" value="1"/>
</dbReference>
<dbReference type="InterPro" id="IPR001214">
    <property type="entry name" value="SET_dom"/>
</dbReference>
<dbReference type="InterPro" id="IPR011990">
    <property type="entry name" value="TPR-like_helical_dom_sf"/>
</dbReference>
<dbReference type="OrthoDB" id="5945798at2759"/>
<dbReference type="EMBL" id="KN823008">
    <property type="protein sequence ID" value="KIO27502.1"/>
    <property type="molecule type" value="Genomic_DNA"/>
</dbReference>
<organism evidence="2 3">
    <name type="scientific">Tulasnella calospora MUT 4182</name>
    <dbReference type="NCBI Taxonomy" id="1051891"/>
    <lineage>
        <taxon>Eukaryota</taxon>
        <taxon>Fungi</taxon>
        <taxon>Dikarya</taxon>
        <taxon>Basidiomycota</taxon>
        <taxon>Agaricomycotina</taxon>
        <taxon>Agaricomycetes</taxon>
        <taxon>Cantharellales</taxon>
        <taxon>Tulasnellaceae</taxon>
        <taxon>Tulasnella</taxon>
    </lineage>
</organism>
<dbReference type="HOGENOM" id="CLU_538154_0_0_1"/>
<protein>
    <recommendedName>
        <fullName evidence="1">SET domain-containing protein</fullName>
    </recommendedName>
</protein>
<accession>A0A0C3M1C3</accession>
<dbReference type="Proteomes" id="UP000054248">
    <property type="component" value="Unassembled WGS sequence"/>
</dbReference>
<dbReference type="InterPro" id="IPR046341">
    <property type="entry name" value="SET_dom_sf"/>
</dbReference>